<dbReference type="InterPro" id="IPR058940">
    <property type="entry name" value="mS26_fungi"/>
</dbReference>
<reference evidence="2 3" key="1">
    <citation type="journal article" date="2016" name="Genome Biol. Evol.">
        <title>Divergent and convergent evolution of fungal pathogenicity.</title>
        <authorList>
            <person name="Shang Y."/>
            <person name="Xiao G."/>
            <person name="Zheng P."/>
            <person name="Cen K."/>
            <person name="Zhan S."/>
            <person name="Wang C."/>
        </authorList>
    </citation>
    <scope>NUCLEOTIDE SEQUENCE [LARGE SCALE GENOMIC DNA]</scope>
    <source>
        <strain evidence="2 3">RCEF 264</strain>
    </source>
</reference>
<dbReference type="Proteomes" id="UP000076874">
    <property type="component" value="Unassembled WGS sequence"/>
</dbReference>
<organism evidence="2 3">
    <name type="scientific">Niveomyces insectorum RCEF 264</name>
    <dbReference type="NCBI Taxonomy" id="1081102"/>
    <lineage>
        <taxon>Eukaryota</taxon>
        <taxon>Fungi</taxon>
        <taxon>Dikarya</taxon>
        <taxon>Ascomycota</taxon>
        <taxon>Pezizomycotina</taxon>
        <taxon>Sordariomycetes</taxon>
        <taxon>Hypocreomycetidae</taxon>
        <taxon>Hypocreales</taxon>
        <taxon>Cordycipitaceae</taxon>
        <taxon>Niveomyces</taxon>
    </lineage>
</organism>
<evidence type="ECO:0000313" key="2">
    <source>
        <dbReference type="EMBL" id="OAA55021.1"/>
    </source>
</evidence>
<comment type="caution">
    <text evidence="2">The sequence shown here is derived from an EMBL/GenBank/DDBJ whole genome shotgun (WGS) entry which is preliminary data.</text>
</comment>
<dbReference type="OrthoDB" id="5223508at2759"/>
<evidence type="ECO:0000313" key="3">
    <source>
        <dbReference type="Proteomes" id="UP000076874"/>
    </source>
</evidence>
<sequence>MSARPILRAGSFCRPAGNAHASFSLALRPWASATTRTFSSSARGAAQNAGSSAQANSSSSSSSSSGSGSSGAIVSSVPPVSPHYIKRHARQAASAERTAALAQRRRESRRDALMELYQAAGKFIVDEAELRQRVEELFRPDYFKEMGYSYGTVGAENIWDVMGKPASLNDMMSGITRTETKLYDSKRTEADRTTKRQKLVAEALTGGKMPL</sequence>
<protein>
    <submittedName>
        <fullName evidence="2">Uncharacterized protein</fullName>
    </submittedName>
</protein>
<accession>A0A167N1W1</accession>
<dbReference type="AlphaFoldDB" id="A0A167N1W1"/>
<name>A0A167N1W1_9HYPO</name>
<dbReference type="STRING" id="1081102.A0A167N1W1"/>
<dbReference type="EMBL" id="AZHD01000021">
    <property type="protein sequence ID" value="OAA55021.1"/>
    <property type="molecule type" value="Genomic_DNA"/>
</dbReference>
<keyword evidence="3" id="KW-1185">Reference proteome</keyword>
<evidence type="ECO:0000256" key="1">
    <source>
        <dbReference type="SAM" id="MobiDB-lite"/>
    </source>
</evidence>
<proteinExistence type="predicted"/>
<gene>
    <name evidence="2" type="ORF">SPI_08525</name>
</gene>
<dbReference type="Pfam" id="PF26163">
    <property type="entry name" value="mS26"/>
    <property type="match status" value="1"/>
</dbReference>
<feature type="region of interest" description="Disordered" evidence="1">
    <location>
        <begin position="42"/>
        <end position="75"/>
    </location>
</feature>